<dbReference type="Pfam" id="PF25024">
    <property type="entry name" value="EGF_TEN"/>
    <property type="match status" value="1"/>
</dbReference>
<dbReference type="FunFam" id="2.10.25.10:FF:000294">
    <property type="entry name" value="Delta-like protein"/>
    <property type="match status" value="1"/>
</dbReference>
<dbReference type="FunFam" id="2.10.25.10:FF:000061">
    <property type="entry name" value="Delta-like protein"/>
    <property type="match status" value="3"/>
</dbReference>
<evidence type="ECO:0000259" key="15">
    <source>
        <dbReference type="PROSITE" id="PS50026"/>
    </source>
</evidence>
<dbReference type="GO" id="GO:0005509">
    <property type="term" value="F:calcium ion binding"/>
    <property type="evidence" value="ECO:0007669"/>
    <property type="project" value="InterPro"/>
</dbReference>
<dbReference type="Gene3D" id="2.60.40.3510">
    <property type="match status" value="1"/>
</dbReference>
<keyword evidence="18" id="KW-1185">Reference proteome</keyword>
<dbReference type="PANTHER" id="PTHR24044:SF421">
    <property type="entry name" value="PROTEIN JAGGED-2"/>
    <property type="match status" value="1"/>
</dbReference>
<feature type="domain" description="EGF-like" evidence="15">
    <location>
        <begin position="708"/>
        <end position="745"/>
    </location>
</feature>
<feature type="domain" description="EGF-like" evidence="15">
    <location>
        <begin position="529"/>
        <end position="565"/>
    </location>
</feature>
<dbReference type="Gene3D" id="2.10.25.10">
    <property type="entry name" value="Laminin"/>
    <property type="match status" value="15"/>
</dbReference>
<dbReference type="Proteomes" id="UP000677054">
    <property type="component" value="Unassembled WGS sequence"/>
</dbReference>
<dbReference type="Pfam" id="PF12661">
    <property type="entry name" value="hEGF"/>
    <property type="match status" value="1"/>
</dbReference>
<dbReference type="SMART" id="SM00051">
    <property type="entry name" value="DSL"/>
    <property type="match status" value="1"/>
</dbReference>
<dbReference type="GO" id="GO:0051093">
    <property type="term" value="P:negative regulation of developmental process"/>
    <property type="evidence" value="ECO:0007669"/>
    <property type="project" value="UniProtKB-ARBA"/>
</dbReference>
<feature type="disulfide bond" evidence="13">
    <location>
        <begin position="517"/>
        <end position="526"/>
    </location>
</feature>
<keyword evidence="5" id="KW-0732">Signal</keyword>
<feature type="disulfide bond" evidence="13">
    <location>
        <begin position="774"/>
        <end position="783"/>
    </location>
</feature>
<dbReference type="FunFam" id="2.10.25.10:FF:000146">
    <property type="entry name" value="Putative neurogenic locus notch"/>
    <property type="match status" value="1"/>
</dbReference>
<dbReference type="InterPro" id="IPR001774">
    <property type="entry name" value="DSL"/>
</dbReference>
<proteinExistence type="predicted"/>
<feature type="transmembrane region" description="Helical" evidence="14">
    <location>
        <begin position="1105"/>
        <end position="1130"/>
    </location>
</feature>
<evidence type="ECO:0000256" key="14">
    <source>
        <dbReference type="SAM" id="Phobius"/>
    </source>
</evidence>
<dbReference type="GO" id="GO:0007219">
    <property type="term" value="P:Notch signaling pathway"/>
    <property type="evidence" value="ECO:0007669"/>
    <property type="project" value="UniProtKB-KW"/>
</dbReference>
<dbReference type="FunFam" id="2.10.25.10:FF:000018">
    <property type="entry name" value="Delta-like 1"/>
    <property type="match status" value="1"/>
</dbReference>
<feature type="disulfide bond" evidence="13">
    <location>
        <begin position="812"/>
        <end position="821"/>
    </location>
</feature>
<dbReference type="Pfam" id="PF21700">
    <property type="entry name" value="EGF_DL_JAG"/>
    <property type="match status" value="1"/>
</dbReference>
<feature type="disulfide bond" evidence="13">
    <location>
        <begin position="696"/>
        <end position="705"/>
    </location>
</feature>
<dbReference type="Gene3D" id="2.10.25.140">
    <property type="match status" value="1"/>
</dbReference>
<feature type="disulfide bond" evidence="13">
    <location>
        <begin position="555"/>
        <end position="564"/>
    </location>
</feature>
<dbReference type="PROSITE" id="PS50026">
    <property type="entry name" value="EGF_3"/>
    <property type="match status" value="14"/>
</dbReference>
<dbReference type="SMART" id="SM00215">
    <property type="entry name" value="VWC_out"/>
    <property type="match status" value="1"/>
</dbReference>
<feature type="domain" description="EGF-like" evidence="15">
    <location>
        <begin position="748"/>
        <end position="784"/>
    </location>
</feature>
<dbReference type="FunFam" id="2.10.25.10:FF:000117">
    <property type="entry name" value="Delta-like protein"/>
    <property type="match status" value="1"/>
</dbReference>
<feature type="disulfide bond" evidence="13">
    <location>
        <begin position="658"/>
        <end position="667"/>
    </location>
</feature>
<feature type="domain" description="EGF-like" evidence="15">
    <location>
        <begin position="339"/>
        <end position="376"/>
    </location>
</feature>
<evidence type="ECO:0000256" key="11">
    <source>
        <dbReference type="ARBA" id="ARBA00023180"/>
    </source>
</evidence>
<gene>
    <name evidence="17" type="ORF">DSTB1V02_LOCUS6395</name>
</gene>
<feature type="domain" description="EGF-like" evidence="15">
    <location>
        <begin position="824"/>
        <end position="863"/>
    </location>
</feature>
<dbReference type="InterPro" id="IPR026219">
    <property type="entry name" value="Jagged/Serrate"/>
</dbReference>
<dbReference type="PROSITE" id="PS00010">
    <property type="entry name" value="ASX_HYDROXYL"/>
    <property type="match status" value="9"/>
</dbReference>
<feature type="disulfide bond" evidence="13">
    <location>
        <begin position="458"/>
        <end position="468"/>
    </location>
</feature>
<dbReference type="PANTHER" id="PTHR24044">
    <property type="entry name" value="NOTCH LIGAND FAMILY MEMBER"/>
    <property type="match status" value="1"/>
</dbReference>
<dbReference type="PRINTS" id="PR02059">
    <property type="entry name" value="JAGGEDFAMILY"/>
</dbReference>
<keyword evidence="10 13" id="KW-1015">Disulfide bond</keyword>
<feature type="domain" description="EGF-like" evidence="15">
    <location>
        <begin position="786"/>
        <end position="822"/>
    </location>
</feature>
<evidence type="ECO:0000256" key="2">
    <source>
        <dbReference type="ARBA" id="ARBA00022473"/>
    </source>
</evidence>
<feature type="domain" description="VWFC" evidence="16">
    <location>
        <begin position="872"/>
        <end position="937"/>
    </location>
</feature>
<dbReference type="CDD" id="cd00054">
    <property type="entry name" value="EGF_CA"/>
    <property type="match status" value="12"/>
</dbReference>
<dbReference type="InterPro" id="IPR013032">
    <property type="entry name" value="EGF-like_CS"/>
</dbReference>
<dbReference type="InterPro" id="IPR011651">
    <property type="entry name" value="Notch_ligand_N"/>
</dbReference>
<accession>A0A7R8XEZ8</accession>
<dbReference type="Pfam" id="PF01414">
    <property type="entry name" value="DSL"/>
    <property type="match status" value="1"/>
</dbReference>
<dbReference type="SMART" id="SM00214">
    <property type="entry name" value="VWC"/>
    <property type="match status" value="1"/>
</dbReference>
<keyword evidence="3 13" id="KW-0245">EGF-like domain</keyword>
<evidence type="ECO:0000256" key="4">
    <source>
        <dbReference type="ARBA" id="ARBA00022692"/>
    </source>
</evidence>
<dbReference type="GO" id="GO:0048732">
    <property type="term" value="P:gland development"/>
    <property type="evidence" value="ECO:0007669"/>
    <property type="project" value="UniProtKB-ARBA"/>
</dbReference>
<dbReference type="GO" id="GO:0001745">
    <property type="term" value="P:compound eye morphogenesis"/>
    <property type="evidence" value="ECO:0007669"/>
    <property type="project" value="UniProtKB-ARBA"/>
</dbReference>
<keyword evidence="7" id="KW-0914">Notch signaling pathway</keyword>
<dbReference type="InterPro" id="IPR050906">
    <property type="entry name" value="Notch_signaling"/>
</dbReference>
<dbReference type="InterPro" id="IPR001007">
    <property type="entry name" value="VWF_dom"/>
</dbReference>
<evidence type="ECO:0000313" key="17">
    <source>
        <dbReference type="EMBL" id="CAD7246547.1"/>
    </source>
</evidence>
<dbReference type="InterPro" id="IPR009030">
    <property type="entry name" value="Growth_fac_rcpt_cys_sf"/>
</dbReference>
<feature type="domain" description="EGF-like" evidence="15">
    <location>
        <begin position="670"/>
        <end position="706"/>
    </location>
</feature>
<feature type="domain" description="EGF-like" evidence="15">
    <location>
        <begin position="378"/>
        <end position="414"/>
    </location>
</feature>
<evidence type="ECO:0000313" key="18">
    <source>
        <dbReference type="Proteomes" id="UP000677054"/>
    </source>
</evidence>
<dbReference type="Pfam" id="PF00008">
    <property type="entry name" value="EGF"/>
    <property type="match status" value="6"/>
</dbReference>
<feature type="disulfide bond" evidence="13">
    <location>
        <begin position="479"/>
        <end position="488"/>
    </location>
</feature>
<keyword evidence="9 14" id="KW-0472">Membrane</keyword>
<feature type="disulfide bond" evidence="13">
    <location>
        <begin position="620"/>
        <end position="629"/>
    </location>
</feature>
<feature type="disulfide bond" evidence="13">
    <location>
        <begin position="442"/>
        <end position="451"/>
    </location>
</feature>
<evidence type="ECO:0000256" key="1">
    <source>
        <dbReference type="ARBA" id="ARBA00004479"/>
    </source>
</evidence>
<dbReference type="InterPro" id="IPR000742">
    <property type="entry name" value="EGF"/>
</dbReference>
<evidence type="ECO:0000256" key="12">
    <source>
        <dbReference type="ARBA" id="ARBA00072939"/>
    </source>
</evidence>
<dbReference type="PROSITE" id="PS01186">
    <property type="entry name" value="EGF_2"/>
    <property type="match status" value="11"/>
</dbReference>
<feature type="disulfide bond" evidence="13">
    <location>
        <begin position="327"/>
        <end position="336"/>
    </location>
</feature>
<protein>
    <recommendedName>
        <fullName evidence="12">Protein jagged-2</fullName>
    </recommendedName>
</protein>
<evidence type="ECO:0000256" key="3">
    <source>
        <dbReference type="ARBA" id="ARBA00022536"/>
    </source>
</evidence>
<feature type="domain" description="EGF-like" evidence="15">
    <location>
        <begin position="299"/>
        <end position="337"/>
    </location>
</feature>
<dbReference type="PROSITE" id="PS50184">
    <property type="entry name" value="VWFC_2"/>
    <property type="match status" value="1"/>
</dbReference>
<dbReference type="GO" id="GO:0005112">
    <property type="term" value="F:Notch binding"/>
    <property type="evidence" value="ECO:0007669"/>
    <property type="project" value="InterPro"/>
</dbReference>
<evidence type="ECO:0000256" key="5">
    <source>
        <dbReference type="ARBA" id="ARBA00022729"/>
    </source>
</evidence>
<feature type="disulfide bond" evidence="13">
    <location>
        <begin position="366"/>
        <end position="375"/>
    </location>
</feature>
<dbReference type="PROSITE" id="PS00022">
    <property type="entry name" value="EGF_1"/>
    <property type="match status" value="14"/>
</dbReference>
<dbReference type="GO" id="GO:0016324">
    <property type="term" value="C:apical plasma membrane"/>
    <property type="evidence" value="ECO:0007669"/>
    <property type="project" value="UniProtKB-ARBA"/>
</dbReference>
<evidence type="ECO:0000259" key="16">
    <source>
        <dbReference type="PROSITE" id="PS50184"/>
    </source>
</evidence>
<keyword evidence="8 14" id="KW-1133">Transmembrane helix</keyword>
<evidence type="ECO:0000256" key="7">
    <source>
        <dbReference type="ARBA" id="ARBA00022976"/>
    </source>
</evidence>
<dbReference type="GO" id="GO:0051239">
    <property type="term" value="P:regulation of multicellular organismal process"/>
    <property type="evidence" value="ECO:0007669"/>
    <property type="project" value="UniProtKB-ARBA"/>
</dbReference>
<feature type="domain" description="EGF-like" evidence="15">
    <location>
        <begin position="632"/>
        <end position="668"/>
    </location>
</feature>
<dbReference type="FunFam" id="2.10.25.10:FF:000004">
    <property type="entry name" value="Neurogenic locus notch 1"/>
    <property type="match status" value="1"/>
</dbReference>
<feature type="domain" description="EGF-like" evidence="15">
    <location>
        <begin position="454"/>
        <end position="489"/>
    </location>
</feature>
<comment type="caution">
    <text evidence="13">Lacks conserved residue(s) required for the propagation of feature annotation.</text>
</comment>
<keyword evidence="11" id="KW-0325">Glycoprotein</keyword>
<dbReference type="OrthoDB" id="283575at2759"/>
<feature type="domain" description="EGF-like" evidence="15">
    <location>
        <begin position="593"/>
        <end position="630"/>
    </location>
</feature>
<feature type="domain" description="EGF-like" evidence="15">
    <location>
        <begin position="416"/>
        <end position="452"/>
    </location>
</feature>
<dbReference type="FunFam" id="2.10.25.10:FF:000255">
    <property type="entry name" value="Sushi, nidogen and EGF-like domains 1"/>
    <property type="match status" value="1"/>
</dbReference>
<dbReference type="Pfam" id="PF23575">
    <property type="entry name" value="JAG1"/>
    <property type="match status" value="1"/>
</dbReference>
<dbReference type="GO" id="GO:0005829">
    <property type="term" value="C:cytosol"/>
    <property type="evidence" value="ECO:0007669"/>
    <property type="project" value="UniProtKB-ARBA"/>
</dbReference>
<feature type="disulfide bond" evidence="13">
    <location>
        <begin position="404"/>
        <end position="413"/>
    </location>
</feature>
<evidence type="ECO:0000256" key="8">
    <source>
        <dbReference type="ARBA" id="ARBA00022989"/>
    </source>
</evidence>
<dbReference type="InterPro" id="IPR001881">
    <property type="entry name" value="EGF-like_Ca-bd_dom"/>
</dbReference>
<reference evidence="17" key="1">
    <citation type="submission" date="2020-11" db="EMBL/GenBank/DDBJ databases">
        <authorList>
            <person name="Tran Van P."/>
        </authorList>
    </citation>
    <scope>NUCLEOTIDE SEQUENCE</scope>
</reference>
<sequence>MSPGSGGYLRGSGGGKVRDGAVRQSLGLASGAFELQILSVQNFRGEVESGECCGSGVKTKSGSCSAQCHTYFRLCLKEYQNQVTLKGPCTYGNTSSSVIGEANELAFSDPDQSVPTLVLKFTFSWTKSFTLILEAVDRDNKTGVALDRLMDRATHSGIIIPGPSWETLTHSGTRAKITYRIRVKCDPNYYNYTCMKYCRPRDDMFGHYSCGENGDKPYAGRDAIQTTDIARSQENAFRFLLETTKNVFNRNPLYRCRHGWRGEFCDQCIPYPGCQHGYCNAPWQCICDINWGGILCDQDLNYCGTHEPCLNGGTCENVAPDKYRCTCPEGFSGVNCEVVEHPCAPAPCRHSGTCLEEEPAGFHCVCAPGWTGETCQINMNECESSPCLHGGTCVDLVNGFKCLCPSGWEGETCHLDVDECASSPCLHAEECVNVVGDYRCKCHRGWTGKDCDQNIDDCLGQCLHGGTCIDLVHDYHCACAPGFTGRHCERNVNECGSSPCKNGGECVDLVDGFRCICPFGFTGPTCQEDANMCKPNPCRNDGVCFKVPGDYICQCGDLWGGKNCQTPRVACNNPPCPVDICTVQVPWNESWTGFIRVPSAVCGNHGSCVPLPDSRFMCACHPGFSGTYCQHNIDDCELAECQNGGTCVDGVNSYQCICPQGWEGPNCSINKNECEPNPCRNNGTCTDLVGDFRCECQGGWRGRLCTSLVSHCNDSHPCRNGGTCLDLGHTFACQCPPAWMGSVCHLSTRRACDSNPCQNDGTCINTGQFFSCICKEGFKGLHCEQNVNNCNPMPCYNGGTCVDHVNWFICECPPGFTGPDCRLRITGCTSNPCAHGATCIPGLKDSSSHRCICPPDHTGDRCQYLLGGGSEKPCLREGRMYASNSSWNEDCNTCRCHDGEVTCSQMWCGHGMGNCFPGRDRRESSGSVQCAPSEECVPWSLDRCLSPPCSPWGHCLPEGSPGPSSLGPAPPSCHPNQAIPSNTCARLTLLFIPHLLPRGSSVEGVCSQLRRLLTLHLAQPGLVVILCDLKHGLTDVFEITVVSFLLGFRCLRKSTPGGERNASGLAQLLGDIISRKQTHIGALAAVSEVKVETALLSTHERDSGYLYQIVFICALPVILLLLLILFVFICHHRRTANSHMHACSKYNEDYEIERSNNIQNEENLRRYHNPLKNSPVEDEGGGYRVQRVAKGRSWTPEGAGRYSLKASMSASTKMCSLASVSTEMLDLDLKRSGGDIPSHIFKARSPEVQKNTTPVEDQAWPHKQFEKDVNLRTLPSIKRTTHIVHISSDSSDTPSSDIVTSTEVIV</sequence>
<keyword evidence="6" id="KW-0677">Repeat</keyword>
<dbReference type="EMBL" id="LR900680">
    <property type="protein sequence ID" value="CAD7246547.1"/>
    <property type="molecule type" value="Genomic_DNA"/>
</dbReference>
<evidence type="ECO:0000256" key="6">
    <source>
        <dbReference type="ARBA" id="ARBA00022737"/>
    </source>
</evidence>
<dbReference type="SMART" id="SM00181">
    <property type="entry name" value="EGF"/>
    <property type="match status" value="15"/>
</dbReference>
<keyword evidence="4 14" id="KW-0812">Transmembrane</keyword>
<feature type="domain" description="EGF-like" evidence="15">
    <location>
        <begin position="491"/>
        <end position="527"/>
    </location>
</feature>
<comment type="subcellular location">
    <subcellularLocation>
        <location evidence="1">Membrane</location>
        <topology evidence="1">Single-pass type I membrane protein</topology>
    </subcellularLocation>
</comment>
<feature type="disulfide bond" evidence="13">
    <location>
        <begin position="735"/>
        <end position="744"/>
    </location>
</feature>
<dbReference type="FunFam" id="2.10.25.10:FF:000095">
    <property type="entry name" value="Notch, isoform B"/>
    <property type="match status" value="1"/>
</dbReference>
<dbReference type="SUPFAM" id="SSF57196">
    <property type="entry name" value="EGF/Laminin"/>
    <property type="match status" value="8"/>
</dbReference>
<dbReference type="PRINTS" id="PR00010">
    <property type="entry name" value="EGFBLOOD"/>
</dbReference>
<keyword evidence="2" id="KW-0217">Developmental protein</keyword>
<name>A0A7R8XEZ8_9CRUS</name>
<dbReference type="EMBL" id="CAJPEV010001163">
    <property type="protein sequence ID" value="CAG0891115.1"/>
    <property type="molecule type" value="Genomic_DNA"/>
</dbReference>
<dbReference type="InterPro" id="IPR018097">
    <property type="entry name" value="EGF_Ca-bd_CS"/>
</dbReference>
<dbReference type="GO" id="GO:0048018">
    <property type="term" value="F:receptor ligand activity"/>
    <property type="evidence" value="ECO:0007669"/>
    <property type="project" value="UniProtKB-ARBA"/>
</dbReference>
<dbReference type="Pfam" id="PF07657">
    <property type="entry name" value="MNNL"/>
    <property type="match status" value="1"/>
</dbReference>
<dbReference type="SUPFAM" id="SSF57184">
    <property type="entry name" value="Growth factor receptor domain"/>
    <property type="match status" value="2"/>
</dbReference>
<organism evidence="17">
    <name type="scientific">Darwinula stevensoni</name>
    <dbReference type="NCBI Taxonomy" id="69355"/>
    <lineage>
        <taxon>Eukaryota</taxon>
        <taxon>Metazoa</taxon>
        <taxon>Ecdysozoa</taxon>
        <taxon>Arthropoda</taxon>
        <taxon>Crustacea</taxon>
        <taxon>Oligostraca</taxon>
        <taxon>Ostracoda</taxon>
        <taxon>Podocopa</taxon>
        <taxon>Podocopida</taxon>
        <taxon>Darwinulocopina</taxon>
        <taxon>Darwinuloidea</taxon>
        <taxon>Darwinulidae</taxon>
        <taxon>Darwinula</taxon>
    </lineage>
</organism>
<dbReference type="PROSITE" id="PS01187">
    <property type="entry name" value="EGF_CA"/>
    <property type="match status" value="4"/>
</dbReference>
<dbReference type="InterPro" id="IPR000152">
    <property type="entry name" value="EGF-type_Asp/Asn_hydroxyl_site"/>
</dbReference>
<evidence type="ECO:0000256" key="9">
    <source>
        <dbReference type="ARBA" id="ARBA00023136"/>
    </source>
</evidence>
<dbReference type="SMART" id="SM00179">
    <property type="entry name" value="EGF_CA"/>
    <property type="match status" value="14"/>
</dbReference>
<feature type="disulfide bond" evidence="13">
    <location>
        <begin position="853"/>
        <end position="862"/>
    </location>
</feature>
<dbReference type="FunFam" id="2.10.25.10:FF:000321">
    <property type="entry name" value="Protein delta homolog 1"/>
    <property type="match status" value="1"/>
</dbReference>
<dbReference type="InterPro" id="IPR056986">
    <property type="entry name" value="JAG1_1/2_dom"/>
</dbReference>
<evidence type="ECO:0000256" key="10">
    <source>
        <dbReference type="ARBA" id="ARBA00023157"/>
    </source>
</evidence>
<evidence type="ECO:0000256" key="13">
    <source>
        <dbReference type="PROSITE-ProRule" id="PRU00076"/>
    </source>
</evidence>